<sequence>MPVKDTRREKVQKAILPGVFSNWIRPFSYADLDEVLDGLECGNALEWRICLINREKIGTLLRWQTGPPNSTRLVDFLRKFSAVNAR</sequence>
<evidence type="ECO:0000313" key="1">
    <source>
        <dbReference type="EMBL" id="KAB8210084.1"/>
    </source>
</evidence>
<proteinExistence type="predicted"/>
<organism evidence="1 2">
    <name type="scientific">Aspergillus parasiticus</name>
    <dbReference type="NCBI Taxonomy" id="5067"/>
    <lineage>
        <taxon>Eukaryota</taxon>
        <taxon>Fungi</taxon>
        <taxon>Dikarya</taxon>
        <taxon>Ascomycota</taxon>
        <taxon>Pezizomycotina</taxon>
        <taxon>Eurotiomycetes</taxon>
        <taxon>Eurotiomycetidae</taxon>
        <taxon>Eurotiales</taxon>
        <taxon>Aspergillaceae</taxon>
        <taxon>Aspergillus</taxon>
        <taxon>Aspergillus subgen. Circumdati</taxon>
    </lineage>
</organism>
<reference evidence="1 2" key="1">
    <citation type="submission" date="2019-04" db="EMBL/GenBank/DDBJ databases">
        <title>Fungal friends and foes A comparative genomics study of 23 Aspergillus species from section Flavi.</title>
        <authorList>
            <consortium name="DOE Joint Genome Institute"/>
            <person name="Kjaerbolling I."/>
            <person name="Vesth T.C."/>
            <person name="Frisvad J.C."/>
            <person name="Nybo J.L."/>
            <person name="Theobald S."/>
            <person name="Kildgaard S."/>
            <person name="Petersen T.I."/>
            <person name="Kuo A."/>
            <person name="Sato A."/>
            <person name="Lyhne E.K."/>
            <person name="Kogle M.E."/>
            <person name="Wiebenga A."/>
            <person name="Kun R.S."/>
            <person name="Lubbers R.J."/>
            <person name="Makela M.R."/>
            <person name="Barry K."/>
            <person name="Chovatia M."/>
            <person name="Clum A."/>
            <person name="Daum C."/>
            <person name="Haridas S."/>
            <person name="He G."/>
            <person name="LaButti K."/>
            <person name="Lipzen A."/>
            <person name="Mondo S."/>
            <person name="Pangilinan J."/>
            <person name="Riley R."/>
            <person name="Salamov A."/>
            <person name="Simmons B.A."/>
            <person name="Magnuson J.K."/>
            <person name="Henrissat B."/>
            <person name="Mortensen U.H."/>
            <person name="Larsen T.O."/>
            <person name="De vries R.P."/>
            <person name="Grigoriev I.V."/>
            <person name="Machida M."/>
            <person name="Baker S.E."/>
            <person name="Andersen M.R."/>
        </authorList>
    </citation>
    <scope>NUCLEOTIDE SEQUENCE [LARGE SCALE GENOMIC DNA]</scope>
    <source>
        <strain evidence="1 2">CBS 117618</strain>
    </source>
</reference>
<dbReference type="EMBL" id="ML734944">
    <property type="protein sequence ID" value="KAB8210084.1"/>
    <property type="molecule type" value="Genomic_DNA"/>
</dbReference>
<dbReference type="VEuPathDB" id="FungiDB:BDV34DRAFT_187894"/>
<evidence type="ECO:0000313" key="2">
    <source>
        <dbReference type="Proteomes" id="UP000326532"/>
    </source>
</evidence>
<keyword evidence="2" id="KW-1185">Reference proteome</keyword>
<gene>
    <name evidence="1" type="ORF">BDV34DRAFT_187894</name>
</gene>
<protein>
    <submittedName>
        <fullName evidence="1">Uncharacterized protein</fullName>
    </submittedName>
</protein>
<dbReference type="Proteomes" id="UP000326532">
    <property type="component" value="Unassembled WGS sequence"/>
</dbReference>
<accession>A0A5N6DZ92</accession>
<dbReference type="AlphaFoldDB" id="A0A5N6DZ92"/>
<name>A0A5N6DZ92_ASPPA</name>